<dbReference type="Proteomes" id="UP000215367">
    <property type="component" value="Unassembled WGS sequence"/>
</dbReference>
<dbReference type="InterPro" id="IPR005625">
    <property type="entry name" value="PepSY-ass_TM"/>
</dbReference>
<reference evidence="2 3" key="1">
    <citation type="submission" date="2017-07" db="EMBL/GenBank/DDBJ databases">
        <title>Whole genome sequence of Azospirillum brasilense 2A1, a potential biofertilizer strain.</title>
        <authorList>
            <person name="Fontana C.A."/>
            <person name="Toffoli L.M."/>
            <person name="Salazar S.M."/>
            <person name="Puglisi E."/>
            <person name="Pedraza R."/>
            <person name="Bassi D."/>
            <person name="Cocconcelli P.S."/>
        </authorList>
    </citation>
    <scope>NUCLEOTIDE SEQUENCE [LARGE SCALE GENOMIC DNA]</scope>
    <source>
        <strain evidence="2 3">2A1</strain>
        <plasmid evidence="2">unnamed</plasmid>
    </source>
</reference>
<keyword evidence="1" id="KW-1133">Transmembrane helix</keyword>
<sequence length="404" mass="44135">MRHAAVLAHRVVGLAIAAFLLVAGLTGSVIVFRDELDRWLNPSMRVDASAEPLAPSALVERLESADPRVRLTYLYPPKRPGEAAWALVAPRLEPATGRPFQPDYNEVWLDPADGRILGRREAGAWRFDRLHAVPFLVALHHNLHLPGDWGRWLLGVVSILWMMDGVVAGFLTLPRSQSPWRGAFWRKWRPAWGVKRAAGGHRLTLDLHRAGGLWLWTILALLAVTSVAMNLPGEVFRPVVAVFGTVSPSPVAAMPRRDGVTGPPTVGWTEAAQTARAALPADCADWPLRYMAYFPGPGVYRVGFAEPEFREDAFRVAREEIYVQGDGGGVAGRAGYVSGTAADRFLLWQFPLHSGRMFGWAGRAAVAFAGLAVAVLSVTGTLIWWRKLRSRQGAASGRGGKGRA</sequence>
<comment type="caution">
    <text evidence="2">The sequence shown here is derived from an EMBL/GenBank/DDBJ whole genome shotgun (WGS) entry which is preliminary data.</text>
</comment>
<gene>
    <name evidence="2" type="ORF">CHT98_22235</name>
</gene>
<feature type="transmembrane region" description="Helical" evidence="1">
    <location>
        <begin position="212"/>
        <end position="231"/>
    </location>
</feature>
<feature type="transmembrane region" description="Helical" evidence="1">
    <location>
        <begin position="360"/>
        <end position="385"/>
    </location>
</feature>
<keyword evidence="1" id="KW-0812">Transmembrane</keyword>
<dbReference type="PANTHER" id="PTHR34219:SF5">
    <property type="entry name" value="BLR4505 PROTEIN"/>
    <property type="match status" value="1"/>
</dbReference>
<dbReference type="RefSeq" id="WP_094305658.1">
    <property type="nucleotide sequence ID" value="NZ_NOWT01000025.1"/>
</dbReference>
<feature type="transmembrane region" description="Helical" evidence="1">
    <location>
        <begin position="12"/>
        <end position="32"/>
    </location>
</feature>
<keyword evidence="2" id="KW-0614">Plasmid</keyword>
<protein>
    <recommendedName>
        <fullName evidence="4">PepSY domain-containing protein</fullName>
    </recommendedName>
</protein>
<dbReference type="PANTHER" id="PTHR34219">
    <property type="entry name" value="IRON-REGULATED INNER MEMBRANE PROTEIN-RELATED"/>
    <property type="match status" value="1"/>
</dbReference>
<organism evidence="2 3">
    <name type="scientific">Azospirillum brasilense</name>
    <dbReference type="NCBI Taxonomy" id="192"/>
    <lineage>
        <taxon>Bacteria</taxon>
        <taxon>Pseudomonadati</taxon>
        <taxon>Pseudomonadota</taxon>
        <taxon>Alphaproteobacteria</taxon>
        <taxon>Rhodospirillales</taxon>
        <taxon>Azospirillaceae</taxon>
        <taxon>Azospirillum</taxon>
    </lineage>
</organism>
<geneLocation type="plasmid" evidence="2">
    <name>unnamed</name>
</geneLocation>
<proteinExistence type="predicted"/>
<keyword evidence="1" id="KW-0472">Membrane</keyword>
<accession>A0A235H8L8</accession>
<feature type="transmembrane region" description="Helical" evidence="1">
    <location>
        <begin position="152"/>
        <end position="173"/>
    </location>
</feature>
<evidence type="ECO:0008006" key="4">
    <source>
        <dbReference type="Google" id="ProtNLM"/>
    </source>
</evidence>
<evidence type="ECO:0000313" key="3">
    <source>
        <dbReference type="Proteomes" id="UP000215367"/>
    </source>
</evidence>
<evidence type="ECO:0000256" key="1">
    <source>
        <dbReference type="SAM" id="Phobius"/>
    </source>
</evidence>
<evidence type="ECO:0000313" key="2">
    <source>
        <dbReference type="EMBL" id="OYD82102.1"/>
    </source>
</evidence>
<dbReference type="Pfam" id="PF03929">
    <property type="entry name" value="PepSY_TM"/>
    <property type="match status" value="1"/>
</dbReference>
<dbReference type="EMBL" id="NOWT01000025">
    <property type="protein sequence ID" value="OYD82102.1"/>
    <property type="molecule type" value="Genomic_DNA"/>
</dbReference>
<dbReference type="AlphaFoldDB" id="A0A235H8L8"/>
<name>A0A235H8L8_AZOBR</name>